<dbReference type="SMART" id="SM00838">
    <property type="entry name" value="EFG_C"/>
    <property type="match status" value="1"/>
</dbReference>
<evidence type="ECO:0000256" key="4">
    <source>
        <dbReference type="ARBA" id="ARBA00022801"/>
    </source>
</evidence>
<dbReference type="InterPro" id="IPR000795">
    <property type="entry name" value="T_Tr_GTP-bd_dom"/>
</dbReference>
<feature type="binding site" evidence="12">
    <location>
        <begin position="127"/>
        <end position="130"/>
    </location>
    <ligand>
        <name>GTP</name>
        <dbReference type="ChEBI" id="CHEBI:37565"/>
    </ligand>
</feature>
<dbReference type="Pfam" id="PF00009">
    <property type="entry name" value="GTP_EFTU"/>
    <property type="match status" value="1"/>
</dbReference>
<dbReference type="NCBIfam" id="TIGR01393">
    <property type="entry name" value="lepA"/>
    <property type="match status" value="1"/>
</dbReference>
<dbReference type="SUPFAM" id="SSF52540">
    <property type="entry name" value="P-loop containing nucleoside triphosphate hydrolases"/>
    <property type="match status" value="1"/>
</dbReference>
<evidence type="ECO:0000313" key="15">
    <source>
        <dbReference type="Proteomes" id="UP000231456"/>
    </source>
</evidence>
<keyword evidence="3 12" id="KW-0547">Nucleotide-binding</keyword>
<comment type="similarity">
    <text evidence="1 12">Belongs to the TRAFAC class translation factor GTPase superfamily. Classic translation factor GTPase family. LepA subfamily.</text>
</comment>
<evidence type="ECO:0000256" key="5">
    <source>
        <dbReference type="ARBA" id="ARBA00022917"/>
    </source>
</evidence>
<evidence type="ECO:0000256" key="2">
    <source>
        <dbReference type="ARBA" id="ARBA00022475"/>
    </source>
</evidence>
<accession>A0A2M8FAP3</accession>
<dbReference type="InterPro" id="IPR031157">
    <property type="entry name" value="G_TR_CS"/>
</dbReference>
<proteinExistence type="inferred from homology"/>
<feature type="binding site" evidence="12">
    <location>
        <begin position="15"/>
        <end position="20"/>
    </location>
    <ligand>
        <name>GTP</name>
        <dbReference type="ChEBI" id="CHEBI:37565"/>
    </ligand>
</feature>
<dbReference type="GO" id="GO:0045727">
    <property type="term" value="P:positive regulation of translation"/>
    <property type="evidence" value="ECO:0007669"/>
    <property type="project" value="UniProtKB-UniRule"/>
</dbReference>
<comment type="function">
    <text evidence="9 12">Required for accurate and efficient protein synthesis under certain stress conditions. May act as a fidelity factor of the translation reaction, by catalyzing a one-codon backward translocation of tRNAs on improperly translocated ribosomes. Back-translocation proceeds from a post-translocation (POST) complex to a pre-translocation (PRE) complex, thus giving elongation factor G a second chance to translocate the tRNAs correctly. Binds to ribosomes in a GTP-dependent manner.</text>
</comment>
<dbReference type="InterPro" id="IPR009000">
    <property type="entry name" value="Transl_B-barrel_sf"/>
</dbReference>
<protein>
    <recommendedName>
        <fullName evidence="11 12">Elongation factor 4</fullName>
        <shortName evidence="12">EF-4</shortName>
        <ecNumber evidence="11 12">3.6.5.n1</ecNumber>
    </recommendedName>
    <alternativeName>
        <fullName evidence="12">Ribosomal back-translocase LepA</fullName>
    </alternativeName>
</protein>
<comment type="catalytic activity">
    <reaction evidence="8 12">
        <text>GTP + H2O = GDP + phosphate + H(+)</text>
        <dbReference type="Rhea" id="RHEA:19669"/>
        <dbReference type="ChEBI" id="CHEBI:15377"/>
        <dbReference type="ChEBI" id="CHEBI:15378"/>
        <dbReference type="ChEBI" id="CHEBI:37565"/>
        <dbReference type="ChEBI" id="CHEBI:43474"/>
        <dbReference type="ChEBI" id="CHEBI:58189"/>
        <dbReference type="EC" id="3.6.5.n1"/>
    </reaction>
</comment>
<dbReference type="InterPro" id="IPR006297">
    <property type="entry name" value="EF-4"/>
</dbReference>
<comment type="similarity">
    <text evidence="10">Belongs to the GTP-binding elongation factor family. LepA subfamily.</text>
</comment>
<evidence type="ECO:0000256" key="7">
    <source>
        <dbReference type="ARBA" id="ARBA00023136"/>
    </source>
</evidence>
<dbReference type="InterPro" id="IPR035654">
    <property type="entry name" value="LepA_IV"/>
</dbReference>
<dbReference type="CDD" id="cd03699">
    <property type="entry name" value="EF4_II"/>
    <property type="match status" value="1"/>
</dbReference>
<dbReference type="CDD" id="cd03709">
    <property type="entry name" value="lepA_C"/>
    <property type="match status" value="1"/>
</dbReference>
<dbReference type="NCBIfam" id="TIGR00231">
    <property type="entry name" value="small_GTP"/>
    <property type="match status" value="1"/>
</dbReference>
<dbReference type="InterPro" id="IPR005225">
    <property type="entry name" value="Small_GTP-bd"/>
</dbReference>
<dbReference type="PROSITE" id="PS51722">
    <property type="entry name" value="G_TR_2"/>
    <property type="match status" value="1"/>
</dbReference>
<dbReference type="FunFam" id="3.40.50.300:FF:000078">
    <property type="entry name" value="Elongation factor 4"/>
    <property type="match status" value="1"/>
</dbReference>
<keyword evidence="5 12" id="KW-0648">Protein biosynthesis</keyword>
<dbReference type="PANTHER" id="PTHR43512">
    <property type="entry name" value="TRANSLATION FACTOR GUF1-RELATED"/>
    <property type="match status" value="1"/>
</dbReference>
<dbReference type="GO" id="GO:0043022">
    <property type="term" value="F:ribosome binding"/>
    <property type="evidence" value="ECO:0007669"/>
    <property type="project" value="UniProtKB-UniRule"/>
</dbReference>
<dbReference type="Pfam" id="PF06421">
    <property type="entry name" value="LepA_C"/>
    <property type="match status" value="1"/>
</dbReference>
<dbReference type="AlphaFoldDB" id="A0A2M8FAP3"/>
<dbReference type="PRINTS" id="PR00315">
    <property type="entry name" value="ELONGATNFCT"/>
</dbReference>
<evidence type="ECO:0000256" key="12">
    <source>
        <dbReference type="HAMAP-Rule" id="MF_00071"/>
    </source>
</evidence>
<keyword evidence="7 12" id="KW-0472">Membrane</keyword>
<dbReference type="PROSITE" id="PS00301">
    <property type="entry name" value="G_TR_1"/>
    <property type="match status" value="1"/>
</dbReference>
<evidence type="ECO:0000256" key="11">
    <source>
        <dbReference type="ARBA" id="ARBA00066744"/>
    </source>
</evidence>
<dbReference type="InterPro" id="IPR035647">
    <property type="entry name" value="EFG_III/V"/>
</dbReference>
<dbReference type="GO" id="GO:0003924">
    <property type="term" value="F:GTPase activity"/>
    <property type="evidence" value="ECO:0007669"/>
    <property type="project" value="UniProtKB-UniRule"/>
</dbReference>
<gene>
    <name evidence="12" type="primary">lepA</name>
    <name evidence="14" type="ORF">CO030_00940</name>
</gene>
<comment type="subcellular location">
    <subcellularLocation>
        <location evidence="12">Cell membrane</location>
        <topology evidence="12">Peripheral membrane protein</topology>
        <orientation evidence="12">Cytoplasmic side</orientation>
    </subcellularLocation>
</comment>
<dbReference type="FunFam" id="3.30.70.870:FF:000004">
    <property type="entry name" value="Translation factor GUF1, mitochondrial"/>
    <property type="match status" value="1"/>
</dbReference>
<keyword evidence="14" id="KW-0251">Elongation factor</keyword>
<dbReference type="EC" id="3.6.5.n1" evidence="11 12"/>
<feature type="domain" description="Tr-type G" evidence="13">
    <location>
        <begin position="3"/>
        <end position="180"/>
    </location>
</feature>
<dbReference type="FunFam" id="3.30.70.2570:FF:000001">
    <property type="entry name" value="Translation factor GUF1, mitochondrial"/>
    <property type="match status" value="1"/>
</dbReference>
<evidence type="ECO:0000256" key="8">
    <source>
        <dbReference type="ARBA" id="ARBA00050293"/>
    </source>
</evidence>
<evidence type="ECO:0000313" key="14">
    <source>
        <dbReference type="EMBL" id="PJC52802.1"/>
    </source>
</evidence>
<dbReference type="CDD" id="cd01890">
    <property type="entry name" value="LepA"/>
    <property type="match status" value="1"/>
</dbReference>
<keyword evidence="2 12" id="KW-1003">Cell membrane</keyword>
<dbReference type="Gene3D" id="3.30.70.240">
    <property type="match status" value="1"/>
</dbReference>
<evidence type="ECO:0000256" key="3">
    <source>
        <dbReference type="ARBA" id="ARBA00022741"/>
    </source>
</evidence>
<dbReference type="SUPFAM" id="SSF50447">
    <property type="entry name" value="Translation proteins"/>
    <property type="match status" value="1"/>
</dbReference>
<evidence type="ECO:0000256" key="1">
    <source>
        <dbReference type="ARBA" id="ARBA00005454"/>
    </source>
</evidence>
<evidence type="ECO:0000259" key="13">
    <source>
        <dbReference type="PROSITE" id="PS51722"/>
    </source>
</evidence>
<reference evidence="15" key="1">
    <citation type="submission" date="2017-09" db="EMBL/GenBank/DDBJ databases">
        <title>Depth-based differentiation of microbial function through sediment-hosted aquifers and enrichment of novel symbionts in the deep terrestrial subsurface.</title>
        <authorList>
            <person name="Probst A.J."/>
            <person name="Ladd B."/>
            <person name="Jarett J.K."/>
            <person name="Geller-Mcgrath D.E."/>
            <person name="Sieber C.M.K."/>
            <person name="Emerson J.B."/>
            <person name="Anantharaman K."/>
            <person name="Thomas B.C."/>
            <person name="Malmstrom R."/>
            <person name="Stieglmeier M."/>
            <person name="Klingl A."/>
            <person name="Woyke T."/>
            <person name="Ryan C.M."/>
            <person name="Banfield J.F."/>
        </authorList>
    </citation>
    <scope>NUCLEOTIDE SEQUENCE [LARGE SCALE GENOMIC DNA]</scope>
</reference>
<dbReference type="GO" id="GO:0003746">
    <property type="term" value="F:translation elongation factor activity"/>
    <property type="evidence" value="ECO:0007669"/>
    <property type="project" value="UniProtKB-UniRule"/>
</dbReference>
<dbReference type="SUPFAM" id="SSF54980">
    <property type="entry name" value="EF-G C-terminal domain-like"/>
    <property type="match status" value="2"/>
</dbReference>
<organism evidence="14 15">
    <name type="scientific">Candidatus Magasanikbacteria bacterium CG_4_9_14_0_2_um_filter_42_11</name>
    <dbReference type="NCBI Taxonomy" id="1974643"/>
    <lineage>
        <taxon>Bacteria</taxon>
        <taxon>Candidatus Magasanikiibacteriota</taxon>
    </lineage>
</organism>
<dbReference type="InterPro" id="IPR000640">
    <property type="entry name" value="EFG_V-like"/>
</dbReference>
<dbReference type="Gene3D" id="2.40.30.10">
    <property type="entry name" value="Translation factors"/>
    <property type="match status" value="1"/>
</dbReference>
<dbReference type="Pfam" id="PF00679">
    <property type="entry name" value="EFG_C"/>
    <property type="match status" value="1"/>
</dbReference>
<dbReference type="Gene3D" id="3.30.70.870">
    <property type="entry name" value="Elongation Factor G (Translational Gtpase), domain 3"/>
    <property type="match status" value="1"/>
</dbReference>
<dbReference type="InterPro" id="IPR027417">
    <property type="entry name" value="P-loop_NTPase"/>
</dbReference>
<dbReference type="Gene3D" id="3.30.70.2570">
    <property type="entry name" value="Elongation factor 4, C-terminal domain"/>
    <property type="match status" value="1"/>
</dbReference>
<dbReference type="FunFam" id="2.40.30.10:FF:000015">
    <property type="entry name" value="Translation factor GUF1, mitochondrial"/>
    <property type="match status" value="1"/>
</dbReference>
<sequence length="596" mass="66396">MTDKIRNFCIIAHIDHGKSTLADRFLEVTGTIDKRNMKNQLLDTMDIEQERGITIKLQPVRMLYQGHILNLIDTPGHVDFSYEVSRSLAAVEGAILLVDASQGVQAQTIANLYLAIEQNLTIIPVMNKIDLPNANPEKVAEEIIHLIGCKREDILSCSGKTGEGVPEVLAAVIDQVPAPLNTKTSPARALIFDSFFDDYRGVIASVRMQDGEITKGDRIKFMGSGKVAEALDVGHYAPKMVSDKMLENGHTGYVVSGLKEIGNVRVGDTITLEKTPAAAQLPGYKEVKPMVFAGVFPNEGDAYSEMRDAMDKLKLNDSALFFEPEHSQALGFGFRCGFLGMLHLEIFQERLRREFEIDIIATVPSVAYHIFKTNGEELTIKSPQDLPDVQQIEHIEEPWMDVDIIVPENYIGNIMSLIAERKGIYANTEYLSSGSSQRAMLHYQMPLAPLITDFYDKLKSVSSGYASMNYDFKDYRKSDVVKMDILIAEEPVEALSLLVWRDEAHNVGKKIVNSLKDTLPRQQFVIKIQATIGGKVIAGEKISALRKDVTAKLYGGDVTRKRKLLEKQKKGKKKMMAMGKGKVEIPTEAYLAVLKR</sequence>
<comment type="caution">
    <text evidence="14">The sequence shown here is derived from an EMBL/GenBank/DDBJ whole genome shotgun (WGS) entry which is preliminary data.</text>
</comment>
<dbReference type="GO" id="GO:0005886">
    <property type="term" value="C:plasma membrane"/>
    <property type="evidence" value="ECO:0007669"/>
    <property type="project" value="UniProtKB-SubCell"/>
</dbReference>
<dbReference type="HAMAP" id="MF_00071">
    <property type="entry name" value="LepA"/>
    <property type="match status" value="1"/>
</dbReference>
<dbReference type="FunFam" id="3.30.70.240:FF:000007">
    <property type="entry name" value="Translation factor GUF1, mitochondrial"/>
    <property type="match status" value="1"/>
</dbReference>
<dbReference type="Proteomes" id="UP000231456">
    <property type="component" value="Unassembled WGS sequence"/>
</dbReference>
<evidence type="ECO:0000256" key="6">
    <source>
        <dbReference type="ARBA" id="ARBA00023134"/>
    </source>
</evidence>
<keyword evidence="4 12" id="KW-0378">Hydrolase</keyword>
<dbReference type="InterPro" id="IPR013842">
    <property type="entry name" value="LepA_CTD"/>
</dbReference>
<dbReference type="GO" id="GO:0005525">
    <property type="term" value="F:GTP binding"/>
    <property type="evidence" value="ECO:0007669"/>
    <property type="project" value="UniProtKB-UniRule"/>
</dbReference>
<dbReference type="CDD" id="cd16260">
    <property type="entry name" value="EF4_III"/>
    <property type="match status" value="1"/>
</dbReference>
<dbReference type="EMBL" id="PFRH01000036">
    <property type="protein sequence ID" value="PJC52802.1"/>
    <property type="molecule type" value="Genomic_DNA"/>
</dbReference>
<evidence type="ECO:0000256" key="10">
    <source>
        <dbReference type="ARBA" id="ARBA00061052"/>
    </source>
</evidence>
<name>A0A2M8FAP3_9BACT</name>
<dbReference type="Gene3D" id="3.40.50.300">
    <property type="entry name" value="P-loop containing nucleotide triphosphate hydrolases"/>
    <property type="match status" value="1"/>
</dbReference>
<evidence type="ECO:0000256" key="9">
    <source>
        <dbReference type="ARBA" id="ARBA00057626"/>
    </source>
</evidence>
<dbReference type="InterPro" id="IPR038363">
    <property type="entry name" value="LepA_C_sf"/>
</dbReference>
<keyword evidence="6 12" id="KW-0342">GTP-binding</keyword>
<dbReference type="PANTHER" id="PTHR43512:SF4">
    <property type="entry name" value="TRANSLATION FACTOR GUF1 HOMOLOG, CHLOROPLASTIC"/>
    <property type="match status" value="1"/>
</dbReference>